<dbReference type="InterPro" id="IPR036047">
    <property type="entry name" value="F-box-like_dom_sf"/>
</dbReference>
<dbReference type="Gene3D" id="1.20.1280.50">
    <property type="match status" value="1"/>
</dbReference>
<gene>
    <name evidence="2" type="ORF">GLOTRDRAFT_32965</name>
</gene>
<keyword evidence="3" id="KW-1185">Reference proteome</keyword>
<dbReference type="InterPro" id="IPR001810">
    <property type="entry name" value="F-box_dom"/>
</dbReference>
<dbReference type="eggNOG" id="ENOG502SHMD">
    <property type="taxonomic scope" value="Eukaryota"/>
</dbReference>
<feature type="domain" description="F-box" evidence="1">
    <location>
        <begin position="3"/>
        <end position="51"/>
    </location>
</feature>
<dbReference type="SUPFAM" id="SSF81383">
    <property type="entry name" value="F-box domain"/>
    <property type="match status" value="1"/>
</dbReference>
<dbReference type="OMA" id="HRVWHRS"/>
<dbReference type="STRING" id="670483.S7QIK0"/>
<dbReference type="EMBL" id="KB469297">
    <property type="protein sequence ID" value="EPQ59108.1"/>
    <property type="molecule type" value="Genomic_DNA"/>
</dbReference>
<dbReference type="Proteomes" id="UP000030669">
    <property type="component" value="Unassembled WGS sequence"/>
</dbReference>
<dbReference type="RefSeq" id="XP_007861667.1">
    <property type="nucleotide sequence ID" value="XM_007863476.1"/>
</dbReference>
<dbReference type="HOGENOM" id="CLU_035247_0_0_1"/>
<dbReference type="AlphaFoldDB" id="S7QIK0"/>
<sequence>MSSATFESLPVELIAEILSELDLQSLVTASYLSRRLNQIVSDPSLNPWRRPISRNLQSGEYEDCLKHLSVRSVVPRQNWVEIFSLARSSYLLFESTSPNLRSEEWEECFKRRFLPSWVKWKKDCSWREAYQRLLYRVWHRCQTSCTADEAWTKYIILNRNGTANELESSSRSYNPLAVFNEIKLQSNLAHLETSVRLVVQFADVRILALGVLHKPKGFFSLNPNAKAFLHPPGIEKTYLVDGSSENSLGSEACSYEDQSSKPAMSFLCLALIHSSRQLCSRYWPLTYPVPAPSHANYPFYTPGGRDKRWIGSGPLEEGGLEWVGRLMLTAQLLGPMTDIHADGPPFQDMDLVVGPGRGQYASFTWADLAAIAPWMNERITKRITGPGLGN</sequence>
<dbReference type="KEGG" id="gtr:GLOTRDRAFT_32965"/>
<dbReference type="PROSITE" id="PS50181">
    <property type="entry name" value="FBOX"/>
    <property type="match status" value="1"/>
</dbReference>
<evidence type="ECO:0000313" key="2">
    <source>
        <dbReference type="EMBL" id="EPQ59108.1"/>
    </source>
</evidence>
<name>S7QIK0_GLOTA</name>
<dbReference type="GeneID" id="19305463"/>
<protein>
    <recommendedName>
        <fullName evidence="1">F-box domain-containing protein</fullName>
    </recommendedName>
</protein>
<dbReference type="SMART" id="SM00256">
    <property type="entry name" value="FBOX"/>
    <property type="match status" value="1"/>
</dbReference>
<dbReference type="OrthoDB" id="2532648at2759"/>
<organism evidence="2 3">
    <name type="scientific">Gloeophyllum trabeum (strain ATCC 11539 / FP-39264 / Madison 617)</name>
    <name type="common">Brown rot fungus</name>
    <dbReference type="NCBI Taxonomy" id="670483"/>
    <lineage>
        <taxon>Eukaryota</taxon>
        <taxon>Fungi</taxon>
        <taxon>Dikarya</taxon>
        <taxon>Basidiomycota</taxon>
        <taxon>Agaricomycotina</taxon>
        <taxon>Agaricomycetes</taxon>
        <taxon>Gloeophyllales</taxon>
        <taxon>Gloeophyllaceae</taxon>
        <taxon>Gloeophyllum</taxon>
    </lineage>
</organism>
<evidence type="ECO:0000259" key="1">
    <source>
        <dbReference type="PROSITE" id="PS50181"/>
    </source>
</evidence>
<proteinExistence type="predicted"/>
<accession>S7QIK0</accession>
<evidence type="ECO:0000313" key="3">
    <source>
        <dbReference type="Proteomes" id="UP000030669"/>
    </source>
</evidence>
<dbReference type="Pfam" id="PF12937">
    <property type="entry name" value="F-box-like"/>
    <property type="match status" value="1"/>
</dbReference>
<reference evidence="2 3" key="1">
    <citation type="journal article" date="2012" name="Science">
        <title>The Paleozoic origin of enzymatic lignin decomposition reconstructed from 31 fungal genomes.</title>
        <authorList>
            <person name="Floudas D."/>
            <person name="Binder M."/>
            <person name="Riley R."/>
            <person name="Barry K."/>
            <person name="Blanchette R.A."/>
            <person name="Henrissat B."/>
            <person name="Martinez A.T."/>
            <person name="Otillar R."/>
            <person name="Spatafora J.W."/>
            <person name="Yadav J.S."/>
            <person name="Aerts A."/>
            <person name="Benoit I."/>
            <person name="Boyd A."/>
            <person name="Carlson A."/>
            <person name="Copeland A."/>
            <person name="Coutinho P.M."/>
            <person name="de Vries R.P."/>
            <person name="Ferreira P."/>
            <person name="Findley K."/>
            <person name="Foster B."/>
            <person name="Gaskell J."/>
            <person name="Glotzer D."/>
            <person name="Gorecki P."/>
            <person name="Heitman J."/>
            <person name="Hesse C."/>
            <person name="Hori C."/>
            <person name="Igarashi K."/>
            <person name="Jurgens J.A."/>
            <person name="Kallen N."/>
            <person name="Kersten P."/>
            <person name="Kohler A."/>
            <person name="Kuees U."/>
            <person name="Kumar T.K.A."/>
            <person name="Kuo A."/>
            <person name="LaButti K."/>
            <person name="Larrondo L.F."/>
            <person name="Lindquist E."/>
            <person name="Ling A."/>
            <person name="Lombard V."/>
            <person name="Lucas S."/>
            <person name="Lundell T."/>
            <person name="Martin R."/>
            <person name="McLaughlin D.J."/>
            <person name="Morgenstern I."/>
            <person name="Morin E."/>
            <person name="Murat C."/>
            <person name="Nagy L.G."/>
            <person name="Nolan M."/>
            <person name="Ohm R.A."/>
            <person name="Patyshakuliyeva A."/>
            <person name="Rokas A."/>
            <person name="Ruiz-Duenas F.J."/>
            <person name="Sabat G."/>
            <person name="Salamov A."/>
            <person name="Samejima M."/>
            <person name="Schmutz J."/>
            <person name="Slot J.C."/>
            <person name="St John F."/>
            <person name="Stenlid J."/>
            <person name="Sun H."/>
            <person name="Sun S."/>
            <person name="Syed K."/>
            <person name="Tsang A."/>
            <person name="Wiebenga A."/>
            <person name="Young D."/>
            <person name="Pisabarro A."/>
            <person name="Eastwood D.C."/>
            <person name="Martin F."/>
            <person name="Cullen D."/>
            <person name="Grigoriev I.V."/>
            <person name="Hibbett D.S."/>
        </authorList>
    </citation>
    <scope>NUCLEOTIDE SEQUENCE [LARGE SCALE GENOMIC DNA]</scope>
    <source>
        <strain evidence="2 3">ATCC 11539</strain>
    </source>
</reference>